<organism evidence="1 2">
    <name type="scientific">Mobilitalea sibirica</name>
    <dbReference type="NCBI Taxonomy" id="1462919"/>
    <lineage>
        <taxon>Bacteria</taxon>
        <taxon>Bacillati</taxon>
        <taxon>Bacillota</taxon>
        <taxon>Clostridia</taxon>
        <taxon>Lachnospirales</taxon>
        <taxon>Lachnospiraceae</taxon>
        <taxon>Mobilitalea</taxon>
    </lineage>
</organism>
<dbReference type="RefSeq" id="WP_197660202.1">
    <property type="nucleotide sequence ID" value="NZ_JAEAGR010000002.1"/>
</dbReference>
<keyword evidence="2" id="KW-1185">Reference proteome</keyword>
<dbReference type="AlphaFoldDB" id="A0A8J7H1B7"/>
<accession>A0A8J7H1B7</accession>
<reference evidence="1" key="1">
    <citation type="submission" date="2020-12" db="EMBL/GenBank/DDBJ databases">
        <title>M. sibirica DSM 26468T genome.</title>
        <authorList>
            <person name="Thieme N."/>
            <person name="Rettenmaier R."/>
            <person name="Zverlov V."/>
            <person name="Liebl W."/>
        </authorList>
    </citation>
    <scope>NUCLEOTIDE SEQUENCE</scope>
    <source>
        <strain evidence="1">DSM 26468</strain>
    </source>
</reference>
<evidence type="ECO:0000313" key="2">
    <source>
        <dbReference type="Proteomes" id="UP000623269"/>
    </source>
</evidence>
<gene>
    <name evidence="1" type="ORF">I5677_03120</name>
</gene>
<comment type="caution">
    <text evidence="1">The sequence shown here is derived from an EMBL/GenBank/DDBJ whole genome shotgun (WGS) entry which is preliminary data.</text>
</comment>
<proteinExistence type="predicted"/>
<evidence type="ECO:0000313" key="1">
    <source>
        <dbReference type="EMBL" id="MBH1939885.1"/>
    </source>
</evidence>
<protein>
    <submittedName>
        <fullName evidence="1">Uncharacterized protein</fullName>
    </submittedName>
</protein>
<sequence>MSITPEESVSLPSETTRKRTPCAVLPIVEAQVTETYLSLGVVPSQLSPSSAFIRTCEEEPFTVMVQSKA</sequence>
<name>A0A8J7H1B7_9FIRM</name>
<dbReference type="Proteomes" id="UP000623269">
    <property type="component" value="Unassembled WGS sequence"/>
</dbReference>
<dbReference type="EMBL" id="JAEAGR010000002">
    <property type="protein sequence ID" value="MBH1939885.1"/>
    <property type="molecule type" value="Genomic_DNA"/>
</dbReference>